<dbReference type="STRING" id="640081.Dsui_2614"/>
<dbReference type="EMBL" id="CP003153">
    <property type="protein sequence ID" value="AEV26965.1"/>
    <property type="molecule type" value="Genomic_DNA"/>
</dbReference>
<dbReference type="AlphaFoldDB" id="G8QNS1"/>
<evidence type="ECO:0000313" key="1">
    <source>
        <dbReference type="EMBL" id="AEV26965.1"/>
    </source>
</evidence>
<evidence type="ECO:0000313" key="2">
    <source>
        <dbReference type="Proteomes" id="UP000005633"/>
    </source>
</evidence>
<name>G8QNS1_AZOOP</name>
<protein>
    <submittedName>
        <fullName evidence="1">Uncharacterized protein</fullName>
    </submittedName>
</protein>
<reference evidence="1 2" key="1">
    <citation type="journal article" date="2012" name="J. Bacteriol.">
        <title>Complete genome sequence of the anaerobic perchlorate-reducing bacterium Azospira suillum strain PS.</title>
        <authorList>
            <person name="Byrne-Bailey K.G."/>
            <person name="Coates J.D."/>
        </authorList>
    </citation>
    <scope>NUCLEOTIDE SEQUENCE [LARGE SCALE GENOMIC DNA]</scope>
    <source>
        <strain evidence="2">ATCC BAA-33 / DSM 13638 / PS</strain>
    </source>
</reference>
<organism evidence="1 2">
    <name type="scientific">Azospira oryzae (strain ATCC BAA-33 / DSM 13638 / PS)</name>
    <name type="common">Dechlorosoma suillum</name>
    <dbReference type="NCBI Taxonomy" id="640081"/>
    <lineage>
        <taxon>Bacteria</taxon>
        <taxon>Pseudomonadati</taxon>
        <taxon>Pseudomonadota</taxon>
        <taxon>Betaproteobacteria</taxon>
        <taxon>Rhodocyclales</taxon>
        <taxon>Rhodocyclaceae</taxon>
        <taxon>Azospira</taxon>
    </lineage>
</organism>
<accession>G8QNS1</accession>
<proteinExistence type="predicted"/>
<gene>
    <name evidence="1" type="ordered locus">Dsui_2614</name>
</gene>
<sequence>MKCPHCGKYVPVSLNQPPVRIPETVPRRWPDAREFMSLVFALDGNMRDATLLCLMAEDQIGGRKVASKRELAERSGGLFAVNKNAREELVGRVCGGKAPKVLDFGMDSEGDDSALQVNVSLVRRLALEQAETTDPAFLWFNELTEGCFREALVLSLLLQAGGDKEPQRLTGRKLLELSGGLYTDTREIYRALSRLSPIRGGGVVQQPEYRYWALDSAAINSRLAQQAVAWVGHESPVAPWEAGLRLILATADDAATTLESIDLAQS</sequence>
<dbReference type="KEGG" id="dsu:Dsui_2614"/>
<dbReference type="HOGENOM" id="CLU_1044463_0_0_4"/>
<dbReference type="Proteomes" id="UP000005633">
    <property type="component" value="Chromosome"/>
</dbReference>